<dbReference type="OrthoDB" id="7405964at2759"/>
<name>A0A653CH47_CALMS</name>
<evidence type="ECO:0000313" key="2">
    <source>
        <dbReference type="EMBL" id="VEN47242.1"/>
    </source>
</evidence>
<evidence type="ECO:0000313" key="3">
    <source>
        <dbReference type="Proteomes" id="UP000410492"/>
    </source>
</evidence>
<reference evidence="2 3" key="1">
    <citation type="submission" date="2019-01" db="EMBL/GenBank/DDBJ databases">
        <authorList>
            <person name="Sayadi A."/>
        </authorList>
    </citation>
    <scope>NUCLEOTIDE SEQUENCE [LARGE SCALE GENOMIC DNA]</scope>
</reference>
<keyword evidence="1" id="KW-0175">Coiled coil</keyword>
<proteinExistence type="predicted"/>
<dbReference type="EMBL" id="CAACVG010007827">
    <property type="protein sequence ID" value="VEN47242.1"/>
    <property type="molecule type" value="Genomic_DNA"/>
</dbReference>
<keyword evidence="3" id="KW-1185">Reference proteome</keyword>
<dbReference type="AlphaFoldDB" id="A0A653CH47"/>
<gene>
    <name evidence="2" type="ORF">CALMAC_LOCUS9072</name>
</gene>
<protein>
    <submittedName>
        <fullName evidence="2">Uncharacterized protein</fullName>
    </submittedName>
</protein>
<dbReference type="Proteomes" id="UP000410492">
    <property type="component" value="Unassembled WGS sequence"/>
</dbReference>
<accession>A0A653CH47</accession>
<feature type="coiled-coil region" evidence="1">
    <location>
        <begin position="2"/>
        <end position="29"/>
    </location>
</feature>
<organism evidence="2 3">
    <name type="scientific">Callosobruchus maculatus</name>
    <name type="common">Southern cowpea weevil</name>
    <name type="synonym">Pulse bruchid</name>
    <dbReference type="NCBI Taxonomy" id="64391"/>
    <lineage>
        <taxon>Eukaryota</taxon>
        <taxon>Metazoa</taxon>
        <taxon>Ecdysozoa</taxon>
        <taxon>Arthropoda</taxon>
        <taxon>Hexapoda</taxon>
        <taxon>Insecta</taxon>
        <taxon>Pterygota</taxon>
        <taxon>Neoptera</taxon>
        <taxon>Endopterygota</taxon>
        <taxon>Coleoptera</taxon>
        <taxon>Polyphaga</taxon>
        <taxon>Cucujiformia</taxon>
        <taxon>Chrysomeloidea</taxon>
        <taxon>Chrysomelidae</taxon>
        <taxon>Bruchinae</taxon>
        <taxon>Bruchini</taxon>
        <taxon>Callosobruchus</taxon>
    </lineage>
</organism>
<evidence type="ECO:0000256" key="1">
    <source>
        <dbReference type="SAM" id="Coils"/>
    </source>
</evidence>
<sequence length="150" mass="18271">MLDVRLNEIRKYQRENISLKEEVQVLTTKLHQCREFISKLRERIKHIRIRKNDKISKLRNERDTLRIVHNRLANLLNQQCQADDNRFREQLKYISEPKMAQLVQEVRKNNLLSYENFRLQQEVDYLRSILRFKQVKSCQSAPCMRSKICK</sequence>